<evidence type="ECO:0000313" key="1">
    <source>
        <dbReference type="EMBL" id="ABQ25313.1"/>
    </source>
</evidence>
<proteinExistence type="predicted"/>
<dbReference type="HOGENOM" id="CLU_210274_0_0_7"/>
<dbReference type="STRING" id="351605.Gura_1107"/>
<dbReference type="Proteomes" id="UP000006695">
    <property type="component" value="Chromosome"/>
</dbReference>
<reference evidence="1 2" key="1">
    <citation type="submission" date="2007-05" db="EMBL/GenBank/DDBJ databases">
        <title>Complete sequence of Geobacter uraniireducens Rf4.</title>
        <authorList>
            <consortium name="US DOE Joint Genome Institute"/>
            <person name="Copeland A."/>
            <person name="Lucas S."/>
            <person name="Lapidus A."/>
            <person name="Barry K."/>
            <person name="Detter J.C."/>
            <person name="Glavina del Rio T."/>
            <person name="Hammon N."/>
            <person name="Israni S."/>
            <person name="Dalin E."/>
            <person name="Tice H."/>
            <person name="Pitluck S."/>
            <person name="Chertkov O."/>
            <person name="Brettin T."/>
            <person name="Bruce D."/>
            <person name="Han C."/>
            <person name="Schmutz J."/>
            <person name="Larimer F."/>
            <person name="Land M."/>
            <person name="Hauser L."/>
            <person name="Kyrpides N."/>
            <person name="Mikhailova N."/>
            <person name="Shelobolina E."/>
            <person name="Aklujkar M."/>
            <person name="Lovley D."/>
            <person name="Richardson P."/>
        </authorList>
    </citation>
    <scope>NUCLEOTIDE SEQUENCE [LARGE SCALE GENOMIC DNA]</scope>
    <source>
        <strain evidence="1 2">Rf4</strain>
    </source>
</reference>
<accession>A5GAU0</accession>
<dbReference type="AlphaFoldDB" id="A5GAU0"/>
<gene>
    <name evidence="1" type="ordered locus">Gura_1107</name>
</gene>
<dbReference type="KEGG" id="gur:Gura_1107"/>
<evidence type="ECO:0000313" key="2">
    <source>
        <dbReference type="Proteomes" id="UP000006695"/>
    </source>
</evidence>
<dbReference type="RefSeq" id="WP_011938035.1">
    <property type="nucleotide sequence ID" value="NC_009483.1"/>
</dbReference>
<protein>
    <submittedName>
        <fullName evidence="1">Uncharacterized protein</fullName>
    </submittedName>
</protein>
<sequence length="56" mass="6521">MNIYENEAVERKLEELSDQVGYLVLDLLVLSLKKVVRENGIFSEFMDAKLSEEEPF</sequence>
<organism evidence="1 2">
    <name type="scientific">Geotalea uraniireducens (strain Rf4)</name>
    <name type="common">Geobacter uraniireducens</name>
    <dbReference type="NCBI Taxonomy" id="351605"/>
    <lineage>
        <taxon>Bacteria</taxon>
        <taxon>Pseudomonadati</taxon>
        <taxon>Thermodesulfobacteriota</taxon>
        <taxon>Desulfuromonadia</taxon>
        <taxon>Geobacterales</taxon>
        <taxon>Geobacteraceae</taxon>
        <taxon>Geotalea</taxon>
    </lineage>
</organism>
<dbReference type="EMBL" id="CP000698">
    <property type="protein sequence ID" value="ABQ25313.1"/>
    <property type="molecule type" value="Genomic_DNA"/>
</dbReference>
<name>A5GAU0_GEOUR</name>
<keyword evidence="2" id="KW-1185">Reference proteome</keyword>